<keyword evidence="3" id="KW-1185">Reference proteome</keyword>
<name>A0A495IDY7_9MICO</name>
<gene>
    <name evidence="2" type="ORF">C8E83_1331</name>
</gene>
<organism evidence="2 3">
    <name type="scientific">Frondihabitans australicus</name>
    <dbReference type="NCBI Taxonomy" id="386892"/>
    <lineage>
        <taxon>Bacteria</taxon>
        <taxon>Bacillati</taxon>
        <taxon>Actinomycetota</taxon>
        <taxon>Actinomycetes</taxon>
        <taxon>Micrococcales</taxon>
        <taxon>Microbacteriaceae</taxon>
        <taxon>Frondihabitans</taxon>
    </lineage>
</organism>
<comment type="caution">
    <text evidence="2">The sequence shown here is derived from an EMBL/GenBank/DDBJ whole genome shotgun (WGS) entry which is preliminary data.</text>
</comment>
<accession>A0A495IDY7</accession>
<proteinExistence type="predicted"/>
<dbReference type="PANTHER" id="PTHR12526">
    <property type="entry name" value="GLYCOSYLTRANSFERASE"/>
    <property type="match status" value="1"/>
</dbReference>
<dbReference type="CDD" id="cd03801">
    <property type="entry name" value="GT4_PimA-like"/>
    <property type="match status" value="1"/>
</dbReference>
<dbReference type="Gene3D" id="3.40.50.2000">
    <property type="entry name" value="Glycogen Phosphorylase B"/>
    <property type="match status" value="2"/>
</dbReference>
<dbReference type="OrthoDB" id="8878585at2"/>
<evidence type="ECO:0000256" key="1">
    <source>
        <dbReference type="SAM" id="MobiDB-lite"/>
    </source>
</evidence>
<dbReference type="RefSeq" id="WP_121368991.1">
    <property type="nucleotide sequence ID" value="NZ_RBKS01000001.1"/>
</dbReference>
<dbReference type="SUPFAM" id="SSF53756">
    <property type="entry name" value="UDP-Glycosyltransferase/glycogen phosphorylase"/>
    <property type="match status" value="1"/>
</dbReference>
<evidence type="ECO:0000313" key="3">
    <source>
        <dbReference type="Proteomes" id="UP000280008"/>
    </source>
</evidence>
<dbReference type="GO" id="GO:0016757">
    <property type="term" value="F:glycosyltransferase activity"/>
    <property type="evidence" value="ECO:0007669"/>
    <property type="project" value="UniProtKB-KW"/>
</dbReference>
<sequence length="409" mass="43858">MTEILNQEHPSSTSSLGRMGRRGRVLVVHSSDEMYGSDRIVLEVVAELVASDSLDVTVWLPTDVEPGPLAPLLRELGARVERHPLPILRRLKLTPGGFLRLARDAARTFSRLSGRHFDLVYCATSACLPVAPLARLRGVRSVVGHLQEPWGTRDRVGLRPLARACTALVAVSRSVLGASGLAEDARAVVVHNGVPHRSRDLPEPPPVHPRPHYLIASRWNPHKGHGTLLQAWERAGCPGELVILGGAPAVGIGVDVPALVEKYVSDPATVTVVGEVDDATPYLQAADAVILPTDTLEGFGLVSVEAFSEGRAVIASRSGGPEEVIEDGVTGWLFDCQDVDALAGLLRDLDVAALAEAGVRAQEAYQAEFTPEHMRRRIHAVVDRELARRGPGAVSQGRSVEPQDWAAAS</sequence>
<reference evidence="2 3" key="1">
    <citation type="submission" date="2018-10" db="EMBL/GenBank/DDBJ databases">
        <title>Sequencing the genomes of 1000 actinobacteria strains.</title>
        <authorList>
            <person name="Klenk H.-P."/>
        </authorList>
    </citation>
    <scope>NUCLEOTIDE SEQUENCE [LARGE SCALE GENOMIC DNA]</scope>
    <source>
        <strain evidence="2 3">DSM 17894</strain>
    </source>
</reference>
<evidence type="ECO:0000313" key="2">
    <source>
        <dbReference type="EMBL" id="RKR74223.1"/>
    </source>
</evidence>
<keyword evidence="2" id="KW-0808">Transferase</keyword>
<dbReference type="Proteomes" id="UP000280008">
    <property type="component" value="Unassembled WGS sequence"/>
</dbReference>
<dbReference type="Pfam" id="PF13692">
    <property type="entry name" value="Glyco_trans_1_4"/>
    <property type="match status" value="1"/>
</dbReference>
<dbReference type="EMBL" id="RBKS01000001">
    <property type="protein sequence ID" value="RKR74223.1"/>
    <property type="molecule type" value="Genomic_DNA"/>
</dbReference>
<feature type="region of interest" description="Disordered" evidence="1">
    <location>
        <begin position="389"/>
        <end position="409"/>
    </location>
</feature>
<protein>
    <submittedName>
        <fullName evidence="2">Glycosyltransferase involved in cell wall biosynthesis</fullName>
    </submittedName>
</protein>
<dbReference type="AlphaFoldDB" id="A0A495IDY7"/>